<keyword evidence="3" id="KW-1185">Reference proteome</keyword>
<dbReference type="Pfam" id="PF12710">
    <property type="entry name" value="HAD"/>
    <property type="match status" value="1"/>
</dbReference>
<dbReference type="CDD" id="cd01427">
    <property type="entry name" value="HAD_like"/>
    <property type="match status" value="1"/>
</dbReference>
<feature type="chain" id="PRO_5047350489" evidence="1">
    <location>
        <begin position="21"/>
        <end position="338"/>
    </location>
</feature>
<keyword evidence="1" id="KW-0732">Signal</keyword>
<dbReference type="Gene3D" id="3.40.50.1000">
    <property type="entry name" value="HAD superfamily/HAD-like"/>
    <property type="match status" value="1"/>
</dbReference>
<dbReference type="SUPFAM" id="SSF56784">
    <property type="entry name" value="HAD-like"/>
    <property type="match status" value="1"/>
</dbReference>
<name>A0ABY3MV45_9GAMM</name>
<feature type="signal peptide" evidence="1">
    <location>
        <begin position="1"/>
        <end position="20"/>
    </location>
</feature>
<sequence length="338" mass="38061">MEISSMQLFSRLIVILSAFAMTACVTTSDPLPSWNDGQTKTNIITFVTKITDKNSVDFVPKEERIATFDNDGTLWSEQPYYFQLAFAFHQVKLMADKHPEWKTTEPFKSVLADDMKGVMASGEKGLLQIVSATHSGMTAEEFEKSVYDWSTTATHPTTGKLFTSMVYQPMLELLQYLRANDFKTFIVSGGGVDFMRVFTEQIYGIPPEQVVGSEIDSQFKLIDGIPTILREPKLLFVDDKAGKPIGIYRHIGRRPIFAAGNSDGDLAMLEYTTISRGPDDKSLRFGLLVHHTDAVREWAYDRDSKIGKLDLGLDEAPKQGWTLVNMKNEWKVIYPTAK</sequence>
<gene>
    <name evidence="2" type="ORF">CWS31_012240</name>
</gene>
<comment type="caution">
    <text evidence="2">The sequence shown here is derived from an EMBL/GenBank/DDBJ whole genome shotgun (WGS) entry which is preliminary data.</text>
</comment>
<evidence type="ECO:0000256" key="1">
    <source>
        <dbReference type="SAM" id="SignalP"/>
    </source>
</evidence>
<evidence type="ECO:0000313" key="3">
    <source>
        <dbReference type="Proteomes" id="UP000815846"/>
    </source>
</evidence>
<evidence type="ECO:0000313" key="2">
    <source>
        <dbReference type="EMBL" id="TYK65059.1"/>
    </source>
</evidence>
<protein>
    <submittedName>
        <fullName evidence="2">Haloacid dehalogenase-like hydrolase</fullName>
    </submittedName>
</protein>
<organism evidence="2 3">
    <name type="scientific">Colwellia echini</name>
    <dbReference type="NCBI Taxonomy" id="1982103"/>
    <lineage>
        <taxon>Bacteria</taxon>
        <taxon>Pseudomonadati</taxon>
        <taxon>Pseudomonadota</taxon>
        <taxon>Gammaproteobacteria</taxon>
        <taxon>Alteromonadales</taxon>
        <taxon>Colwelliaceae</taxon>
        <taxon>Colwellia</taxon>
    </lineage>
</organism>
<dbReference type="InterPro" id="IPR036412">
    <property type="entry name" value="HAD-like_sf"/>
</dbReference>
<reference evidence="2 3" key="1">
    <citation type="submission" date="2019-08" db="EMBL/GenBank/DDBJ databases">
        <title>Microbe sample from Colwellia echini.</title>
        <authorList>
            <person name="Christiansen L."/>
            <person name="Pathiraja D."/>
            <person name="Schultz-Johansen M."/>
            <person name="Choi I.-G."/>
            <person name="Stougaard P."/>
        </authorList>
    </citation>
    <scope>NUCLEOTIDE SEQUENCE [LARGE SCALE GENOMIC DNA]</scope>
    <source>
        <strain evidence="2 3">A3</strain>
    </source>
</reference>
<dbReference type="InterPro" id="IPR023214">
    <property type="entry name" value="HAD_sf"/>
</dbReference>
<accession>A0ABY3MV45</accession>
<dbReference type="EMBL" id="PJAI02000014">
    <property type="protein sequence ID" value="TYK65059.1"/>
    <property type="molecule type" value="Genomic_DNA"/>
</dbReference>
<proteinExistence type="predicted"/>
<dbReference type="Proteomes" id="UP000815846">
    <property type="component" value="Unassembled WGS sequence"/>
</dbReference>